<dbReference type="EMBL" id="FQXU01000008">
    <property type="protein sequence ID" value="SHI22271.1"/>
    <property type="molecule type" value="Genomic_DNA"/>
</dbReference>
<dbReference type="InterPro" id="IPR023370">
    <property type="entry name" value="TrmO-like_N"/>
</dbReference>
<evidence type="ECO:0000259" key="3">
    <source>
        <dbReference type="PROSITE" id="PS51668"/>
    </source>
</evidence>
<dbReference type="InterPro" id="IPR023368">
    <property type="entry name" value="UPF0066_cons_site"/>
</dbReference>
<comment type="similarity">
    <text evidence="2">Belongs to the tRNA methyltransferase O family.</text>
</comment>
<keyword evidence="4" id="KW-0808">Transferase</keyword>
<evidence type="ECO:0000313" key="4">
    <source>
        <dbReference type="EMBL" id="SHI22271.1"/>
    </source>
</evidence>
<dbReference type="InterPro" id="IPR036413">
    <property type="entry name" value="YaeB-like_sf"/>
</dbReference>
<dbReference type="PROSITE" id="PS51668">
    <property type="entry name" value="TSAA_2"/>
    <property type="match status" value="1"/>
</dbReference>
<dbReference type="Proteomes" id="UP000184241">
    <property type="component" value="Unassembled WGS sequence"/>
</dbReference>
<reference evidence="4 5" key="1">
    <citation type="submission" date="2016-11" db="EMBL/GenBank/DDBJ databases">
        <authorList>
            <person name="Jaros S."/>
            <person name="Januszkiewicz K."/>
            <person name="Wedrychowicz H."/>
        </authorList>
    </citation>
    <scope>NUCLEOTIDE SEQUENCE [LARGE SCALE GENOMIC DNA]</scope>
    <source>
        <strain evidence="4 5">DSM 6191</strain>
    </source>
</reference>
<keyword evidence="1" id="KW-0949">S-adenosyl-L-methionine</keyword>
<accession>A0A1M5ZDM8</accession>
<feature type="domain" description="TsaA-like" evidence="3">
    <location>
        <begin position="6"/>
        <end position="130"/>
    </location>
</feature>
<dbReference type="InterPro" id="IPR036414">
    <property type="entry name" value="YaeB_N_sf"/>
</dbReference>
<dbReference type="RefSeq" id="WP_073020385.1">
    <property type="nucleotide sequence ID" value="NZ_FQXU01000008.1"/>
</dbReference>
<dbReference type="PROSITE" id="PS01318">
    <property type="entry name" value="TSAA_1"/>
    <property type="match status" value="1"/>
</dbReference>
<proteinExistence type="inferred from homology"/>
<dbReference type="PANTHER" id="PTHR12818">
    <property type="entry name" value="TRNA (ADENINE(37)-N6)-METHYLTRANSFERASE"/>
    <property type="match status" value="1"/>
</dbReference>
<organism evidence="4 5">
    <name type="scientific">Clostridium intestinale DSM 6191</name>
    <dbReference type="NCBI Taxonomy" id="1121320"/>
    <lineage>
        <taxon>Bacteria</taxon>
        <taxon>Bacillati</taxon>
        <taxon>Bacillota</taxon>
        <taxon>Clostridia</taxon>
        <taxon>Eubacteriales</taxon>
        <taxon>Clostridiaceae</taxon>
        <taxon>Clostridium</taxon>
    </lineage>
</organism>
<evidence type="ECO:0000256" key="2">
    <source>
        <dbReference type="ARBA" id="ARBA00033753"/>
    </source>
</evidence>
<dbReference type="GO" id="GO:0032259">
    <property type="term" value="P:methylation"/>
    <property type="evidence" value="ECO:0007669"/>
    <property type="project" value="UniProtKB-KW"/>
</dbReference>
<dbReference type="NCBIfam" id="TIGR00104">
    <property type="entry name" value="tRNA_TsaA"/>
    <property type="match status" value="1"/>
</dbReference>
<dbReference type="InterPro" id="IPR040372">
    <property type="entry name" value="YaeB-like"/>
</dbReference>
<dbReference type="Pfam" id="PF01980">
    <property type="entry name" value="TrmO_N"/>
    <property type="match status" value="1"/>
</dbReference>
<dbReference type="Gene3D" id="2.40.30.70">
    <property type="entry name" value="YaeB-like"/>
    <property type="match status" value="1"/>
</dbReference>
<dbReference type="AlphaFoldDB" id="A0A1M5ZDM8"/>
<dbReference type="CDD" id="cd09281">
    <property type="entry name" value="UPF0066"/>
    <property type="match status" value="1"/>
</dbReference>
<dbReference type="PANTHER" id="PTHR12818:SF0">
    <property type="entry name" value="TRNA (ADENINE(37)-N6)-METHYLTRANSFERASE"/>
    <property type="match status" value="1"/>
</dbReference>
<evidence type="ECO:0000313" key="5">
    <source>
        <dbReference type="Proteomes" id="UP000184241"/>
    </source>
</evidence>
<protein>
    <submittedName>
        <fullName evidence="4">tRNA-Thr(GGU) m(6)t(6)A37 methyltransferase TsaA</fullName>
    </submittedName>
</protein>
<name>A0A1M5ZDM8_9CLOT</name>
<sequence>MKLFEVNSIGKVKVGEEGTFIKLDKQYVEGLKALEGFSHIDVIWWFSDFDNKEARDTIETQKPYKKSPDIMGVFSTRSPLRPNPIALTVVSILSIDYDKGVIRIPYIDAYDETQVIDIKPYTPSLDRVESPEVPDWCSHWPKSLEESAYFNWEDEFNFK</sequence>
<dbReference type="GO" id="GO:0008168">
    <property type="term" value="F:methyltransferase activity"/>
    <property type="evidence" value="ECO:0007669"/>
    <property type="project" value="UniProtKB-KW"/>
</dbReference>
<gene>
    <name evidence="4" type="ORF">SAMN02745941_02829</name>
</gene>
<evidence type="ECO:0000256" key="1">
    <source>
        <dbReference type="ARBA" id="ARBA00022691"/>
    </source>
</evidence>
<keyword evidence="4" id="KW-0489">Methyltransferase</keyword>
<dbReference type="SUPFAM" id="SSF118196">
    <property type="entry name" value="YaeB-like"/>
    <property type="match status" value="1"/>
</dbReference>